<dbReference type="AlphaFoldDB" id="A0A8J6DV22"/>
<evidence type="ECO:0000313" key="1">
    <source>
        <dbReference type="EMBL" id="KAG8520925.1"/>
    </source>
</evidence>
<organism evidence="1 2">
    <name type="scientific">Galemys pyrenaicus</name>
    <name type="common">Iberian desman</name>
    <name type="synonym">Pyrenean desman</name>
    <dbReference type="NCBI Taxonomy" id="202257"/>
    <lineage>
        <taxon>Eukaryota</taxon>
        <taxon>Metazoa</taxon>
        <taxon>Chordata</taxon>
        <taxon>Craniata</taxon>
        <taxon>Vertebrata</taxon>
        <taxon>Euteleostomi</taxon>
        <taxon>Mammalia</taxon>
        <taxon>Eutheria</taxon>
        <taxon>Laurasiatheria</taxon>
        <taxon>Eulipotyphla</taxon>
        <taxon>Talpidae</taxon>
        <taxon>Galemys</taxon>
    </lineage>
</organism>
<dbReference type="EMBL" id="JAGFMF010011501">
    <property type="protein sequence ID" value="KAG8520925.1"/>
    <property type="molecule type" value="Genomic_DNA"/>
</dbReference>
<sequence>MTPVNILGLSHPMIQVSEQHRHALSVTYMIRVHVRLINSMFSSVFSLWWLFCRHCWNFPYEKHIHYLLSQMPEDSADLRSTSKSIRGTTRGTRECPHGNKPLIDVTATASKAVDAQSKVSGLPLTAARETVLLVERVSQQVPLTPTLELLFLCREGLWEVIKGRGIWPQHPLCSLHLQVHVSPSFRLAFEKGHDSLLRSCHMGPLCAAERTSFCSLRVVHRCLHCVVSLGRSFRGALACTVVDGVGRRFRGALACTVRDGLGRSFRGALACTVVDGVGRRFWGALACTVRDGLGCSFRGALACTVRDGLGPRFWGALACTVRDGLGPRFWGALACTVVDGVGRSFRGALACTVRDGLGPRFWGALACTVAEHLVQSLFSAGLELL</sequence>
<comment type="caution">
    <text evidence="1">The sequence shown here is derived from an EMBL/GenBank/DDBJ whole genome shotgun (WGS) entry which is preliminary data.</text>
</comment>
<evidence type="ECO:0000313" key="2">
    <source>
        <dbReference type="Proteomes" id="UP000700334"/>
    </source>
</evidence>
<name>A0A8J6DV22_GALPY</name>
<keyword evidence="2" id="KW-1185">Reference proteome</keyword>
<accession>A0A8J6DV22</accession>
<dbReference type="Proteomes" id="UP000700334">
    <property type="component" value="Unassembled WGS sequence"/>
</dbReference>
<protein>
    <submittedName>
        <fullName evidence="1">Uncharacterized protein</fullName>
    </submittedName>
</protein>
<proteinExistence type="predicted"/>
<reference evidence="1" key="1">
    <citation type="journal article" date="2021" name="Evol. Appl.">
        <title>The genome of the Pyrenean desman and the effects of bottlenecks and inbreeding on the genomic landscape of an endangered species.</title>
        <authorList>
            <person name="Escoda L."/>
            <person name="Castresana J."/>
        </authorList>
    </citation>
    <scope>NUCLEOTIDE SEQUENCE</scope>
    <source>
        <strain evidence="1">IBE-C5619</strain>
    </source>
</reference>
<gene>
    <name evidence="1" type="ORF">J0S82_014045</name>
</gene>